<dbReference type="PANTHER" id="PTHR33104:SF2">
    <property type="entry name" value="CXC3 LIKE CYSTEINE CLUSTER DOMAIN-CONTAINING PROTEIN"/>
    <property type="match status" value="1"/>
</dbReference>
<dbReference type="EMBL" id="JARJCM010000004">
    <property type="protein sequence ID" value="KAJ7045352.1"/>
    <property type="molecule type" value="Genomic_DNA"/>
</dbReference>
<feature type="domain" description="CxC2-like cysteine cluster KDZ transposase-associated" evidence="2">
    <location>
        <begin position="222"/>
        <end position="331"/>
    </location>
</feature>
<gene>
    <name evidence="3" type="ORF">C8F04DRAFT_1248772</name>
</gene>
<reference evidence="3" key="1">
    <citation type="submission" date="2023-03" db="EMBL/GenBank/DDBJ databases">
        <title>Massive genome expansion in bonnet fungi (Mycena s.s.) driven by repeated elements and novel gene families across ecological guilds.</title>
        <authorList>
            <consortium name="Lawrence Berkeley National Laboratory"/>
            <person name="Harder C.B."/>
            <person name="Miyauchi S."/>
            <person name="Viragh M."/>
            <person name="Kuo A."/>
            <person name="Thoen E."/>
            <person name="Andreopoulos B."/>
            <person name="Lu D."/>
            <person name="Skrede I."/>
            <person name="Drula E."/>
            <person name="Henrissat B."/>
            <person name="Morin E."/>
            <person name="Kohler A."/>
            <person name="Barry K."/>
            <person name="LaButti K."/>
            <person name="Morin E."/>
            <person name="Salamov A."/>
            <person name="Lipzen A."/>
            <person name="Mereny Z."/>
            <person name="Hegedus B."/>
            <person name="Baldrian P."/>
            <person name="Stursova M."/>
            <person name="Weitz H."/>
            <person name="Taylor A."/>
            <person name="Grigoriev I.V."/>
            <person name="Nagy L.G."/>
            <person name="Martin F."/>
            <person name="Kauserud H."/>
        </authorList>
    </citation>
    <scope>NUCLEOTIDE SEQUENCE</scope>
    <source>
        <strain evidence="3">CBHHK200</strain>
    </source>
</reference>
<evidence type="ECO:0000313" key="3">
    <source>
        <dbReference type="EMBL" id="KAJ7045352.1"/>
    </source>
</evidence>
<evidence type="ECO:0000313" key="4">
    <source>
        <dbReference type="Proteomes" id="UP001218188"/>
    </source>
</evidence>
<feature type="compositionally biased region" description="Acidic residues" evidence="1">
    <location>
        <begin position="1143"/>
        <end position="1153"/>
    </location>
</feature>
<feature type="compositionally biased region" description="Basic residues" evidence="1">
    <location>
        <begin position="930"/>
        <end position="943"/>
    </location>
</feature>
<keyword evidence="4" id="KW-1185">Reference proteome</keyword>
<feature type="region of interest" description="Disordered" evidence="1">
    <location>
        <begin position="114"/>
        <end position="136"/>
    </location>
</feature>
<name>A0AAD6XCX0_9AGAR</name>
<sequence>MARSQRRRAEANAPSTSAGHHHHSFSFAVHALDEVVHPEDEPVSAFVHRVSGDNRRVYVSEHNVEPPSPLKKMRLDAAALAPTRDPQDSPMDEDPFADFSSFTLNEERYELRILDEGEQPRPPSPAAGSTRPVKPADVSLDNWRHKRDAYLSTLVRAHGPAGASLSVCPGCQGLSKSLPQFRCRDCFGGVIYCQECIVKKHAENPLHRLEYWNTRFFVKCSLAALGLRVQMGHPPDSPCTAPDAGPKGFVVLHTNGIHEVAVDFCGCEGALSAGSHEIQLLRAGWYPATHERPQTCATVVLLERFHVEALESKTTLYHEYSALEKLTDNTGNKPPDRYHEFIRMCRQWFHLILLKHGARAIAYSPSGVEGTAEGELAVLCPGCPRPGVNLPEGWEGATPEHRFLYTLFIALDACFRLKRRLVSNELRDPDLGSGWAYMVETTKYREYLRGVTDQKEMNTCSGLAALDYANTKFSRGYSTTGVGMGVCGRHEFVQPNGVGDLQKGERFANMDYVFAAIMQHWRKIKWSLITYDIVCIWKKQLPQRLKDLPSHVRFHLVGIIMRFAIPKMHIHSHTLICQLLFSLNLLLGCAQLEGEGIERAWSSLGAVAACTRDAGPGARHDMVDAQIAGWNWGKMVSFVELLRKRFDRATQELADQTAAFDEFSAQQAARVPEWRQQVLDFEQDDQKPNPYEIVVQGLTEAEVRREFARQEEEDAKEGLPAVHEVGASAFLASGLDLEAEQRRVRVQAELKRALTADMEIDLGGMRAKLNRAISRFRKIQQSYMPAAVNALGEMNLPANVLAEDVPLLLPSALTQAQRERCIPGLPDIELVMRDAQCRTGLVRLRNQLHVKSRLLVYKRGHVRHQAMNTRSRTIVTRNETKVRLHSEKYQTAWEAIRLLNGGNASMVGWNVLKRDDIRCMADAEDLRRKAKRMKSTMKRRKKQARELREAGILPTEEDHGEQDEDEEMFWEDDDSQVERGPENQRQVSWIWTSAGIDGTDAGLEKALRVEWCKAFARTRRWGEEVRLLEEEYRRVGVSLEYEASKWDARAAAVPKEALDSQEAEGAVAYALRQAEMYRDLRVCGDKVWGAPRLARGKKAPRHVPKVVEEMLVEVGGVASGEGPSESTGEEEVEMDLVDRGDVVEEDEEGWGGL</sequence>
<dbReference type="AlphaFoldDB" id="A0AAD6XCX0"/>
<proteinExistence type="predicted"/>
<evidence type="ECO:0000256" key="1">
    <source>
        <dbReference type="SAM" id="MobiDB-lite"/>
    </source>
</evidence>
<feature type="region of interest" description="Disordered" evidence="1">
    <location>
        <begin position="930"/>
        <end position="966"/>
    </location>
</feature>
<comment type="caution">
    <text evidence="3">The sequence shown here is derived from an EMBL/GenBank/DDBJ whole genome shotgun (WGS) entry which is preliminary data.</text>
</comment>
<evidence type="ECO:0000259" key="2">
    <source>
        <dbReference type="Pfam" id="PF18803"/>
    </source>
</evidence>
<dbReference type="InterPro" id="IPR041457">
    <property type="entry name" value="CxC2_KDZ-assoc"/>
</dbReference>
<dbReference type="Pfam" id="PF18758">
    <property type="entry name" value="KDZ"/>
    <property type="match status" value="1"/>
</dbReference>
<dbReference type="Pfam" id="PF18803">
    <property type="entry name" value="CxC2"/>
    <property type="match status" value="1"/>
</dbReference>
<protein>
    <recommendedName>
        <fullName evidence="2">CxC2-like cysteine cluster KDZ transposase-associated domain-containing protein</fullName>
    </recommendedName>
</protein>
<feature type="region of interest" description="Disordered" evidence="1">
    <location>
        <begin position="1"/>
        <end position="25"/>
    </location>
</feature>
<dbReference type="PANTHER" id="PTHR33104">
    <property type="entry name" value="SI:DKEY-29D5.2"/>
    <property type="match status" value="1"/>
</dbReference>
<accession>A0AAD6XCX0</accession>
<feature type="region of interest" description="Disordered" evidence="1">
    <location>
        <begin position="1117"/>
        <end position="1153"/>
    </location>
</feature>
<dbReference type="InterPro" id="IPR040521">
    <property type="entry name" value="KDZ"/>
</dbReference>
<feature type="compositionally biased region" description="Low complexity" evidence="1">
    <location>
        <begin position="1117"/>
        <end position="1126"/>
    </location>
</feature>
<dbReference type="Proteomes" id="UP001218188">
    <property type="component" value="Unassembled WGS sequence"/>
</dbReference>
<organism evidence="3 4">
    <name type="scientific">Mycena alexandri</name>
    <dbReference type="NCBI Taxonomy" id="1745969"/>
    <lineage>
        <taxon>Eukaryota</taxon>
        <taxon>Fungi</taxon>
        <taxon>Dikarya</taxon>
        <taxon>Basidiomycota</taxon>
        <taxon>Agaricomycotina</taxon>
        <taxon>Agaricomycetes</taxon>
        <taxon>Agaricomycetidae</taxon>
        <taxon>Agaricales</taxon>
        <taxon>Marasmiineae</taxon>
        <taxon>Mycenaceae</taxon>
        <taxon>Mycena</taxon>
    </lineage>
</organism>